<proteinExistence type="predicted"/>
<reference evidence="6" key="1">
    <citation type="journal article" date="2023" name="BMC Genomics">
        <title>Chromosome-level genome assemblies of Cutaneotrichosporon spp. (Trichosporonales, Basidiomycota) reveal imbalanced evolution between nucleotide sequences and chromosome synteny.</title>
        <authorList>
            <person name="Kobayashi Y."/>
            <person name="Kayamori A."/>
            <person name="Aoki K."/>
            <person name="Shiwa Y."/>
            <person name="Matsutani M."/>
            <person name="Fujita N."/>
            <person name="Sugita T."/>
            <person name="Iwasaki W."/>
            <person name="Tanaka N."/>
            <person name="Takashima M."/>
        </authorList>
    </citation>
    <scope>NUCLEOTIDE SEQUENCE</scope>
    <source>
        <strain evidence="6">HIS016</strain>
    </source>
</reference>
<dbReference type="PANTHER" id="PTHR17598">
    <property type="entry name" value="DNA POLYMERASE DELTA SUBUNIT 3"/>
    <property type="match status" value="1"/>
</dbReference>
<feature type="region of interest" description="Disordered" evidence="5">
    <location>
        <begin position="143"/>
        <end position="365"/>
    </location>
</feature>
<evidence type="ECO:0000313" key="6">
    <source>
        <dbReference type="EMBL" id="GMK58211.1"/>
    </source>
</evidence>
<evidence type="ECO:0000256" key="1">
    <source>
        <dbReference type="ARBA" id="ARBA00004123"/>
    </source>
</evidence>
<keyword evidence="7" id="KW-1185">Reference proteome</keyword>
<evidence type="ECO:0000313" key="7">
    <source>
        <dbReference type="Proteomes" id="UP001222932"/>
    </source>
</evidence>
<comment type="caution">
    <text evidence="6">The sequence shown here is derived from an EMBL/GenBank/DDBJ whole genome shotgun (WGS) entry which is preliminary data.</text>
</comment>
<feature type="region of interest" description="Disordered" evidence="5">
    <location>
        <begin position="24"/>
        <end position="68"/>
    </location>
</feature>
<feature type="compositionally biased region" description="Basic and acidic residues" evidence="5">
    <location>
        <begin position="150"/>
        <end position="168"/>
    </location>
</feature>
<protein>
    <recommendedName>
        <fullName evidence="2">DNA polymerase delta subunit 3</fullName>
    </recommendedName>
</protein>
<reference evidence="6" key="2">
    <citation type="submission" date="2023-06" db="EMBL/GenBank/DDBJ databases">
        <authorList>
            <person name="Kobayashi Y."/>
            <person name="Kayamori A."/>
            <person name="Aoki K."/>
            <person name="Shiwa Y."/>
            <person name="Fujita N."/>
            <person name="Sugita T."/>
            <person name="Iwasaki W."/>
            <person name="Tanaka N."/>
            <person name="Takashima M."/>
        </authorList>
    </citation>
    <scope>NUCLEOTIDE SEQUENCE</scope>
    <source>
        <strain evidence="6">HIS016</strain>
    </source>
</reference>
<dbReference type="PANTHER" id="PTHR17598:SF13">
    <property type="entry name" value="DNA POLYMERASE DELTA SUBUNIT 3"/>
    <property type="match status" value="1"/>
</dbReference>
<name>A0AAD3TWM1_9TREE</name>
<dbReference type="AlphaFoldDB" id="A0AAD3TWM1"/>
<feature type="compositionally biased region" description="Low complexity" evidence="5">
    <location>
        <begin position="329"/>
        <end position="344"/>
    </location>
</feature>
<feature type="compositionally biased region" description="Acidic residues" evidence="5">
    <location>
        <begin position="29"/>
        <end position="60"/>
    </location>
</feature>
<dbReference type="EMBL" id="BTCM01000005">
    <property type="protein sequence ID" value="GMK58211.1"/>
    <property type="molecule type" value="Genomic_DNA"/>
</dbReference>
<organism evidence="6 7">
    <name type="scientific">Cutaneotrichosporon spelunceum</name>
    <dbReference type="NCBI Taxonomy" id="1672016"/>
    <lineage>
        <taxon>Eukaryota</taxon>
        <taxon>Fungi</taxon>
        <taxon>Dikarya</taxon>
        <taxon>Basidiomycota</taxon>
        <taxon>Agaricomycotina</taxon>
        <taxon>Tremellomycetes</taxon>
        <taxon>Trichosporonales</taxon>
        <taxon>Trichosporonaceae</taxon>
        <taxon>Cutaneotrichosporon</taxon>
    </lineage>
</organism>
<accession>A0AAD3TWM1</accession>
<dbReference type="GO" id="GO:0043625">
    <property type="term" value="C:delta DNA polymerase complex"/>
    <property type="evidence" value="ECO:0007669"/>
    <property type="project" value="InterPro"/>
</dbReference>
<dbReference type="InterPro" id="IPR019038">
    <property type="entry name" value="POLD3"/>
</dbReference>
<dbReference type="GO" id="GO:0006297">
    <property type="term" value="P:nucleotide-excision repair, DNA gap filling"/>
    <property type="evidence" value="ECO:0007669"/>
    <property type="project" value="TreeGrafter"/>
</dbReference>
<dbReference type="InterPro" id="IPR041913">
    <property type="entry name" value="POLD3_sf"/>
</dbReference>
<keyword evidence="4" id="KW-0539">Nucleus</keyword>
<dbReference type="Proteomes" id="UP001222932">
    <property type="component" value="Unassembled WGS sequence"/>
</dbReference>
<evidence type="ECO:0000256" key="4">
    <source>
        <dbReference type="ARBA" id="ARBA00023242"/>
    </source>
</evidence>
<dbReference type="Gene3D" id="3.90.1030.20">
    <property type="entry name" value="DNA polymerase delta, p66 (Cdc27) subunit, wHTH domain"/>
    <property type="match status" value="1"/>
</dbReference>
<sequence>MVFSQEAPLTQSLAHLSATQKVRIVNMDEQSDDGNSEAGDLEEVVEELEASTEAIEDDAESQQRPQREGGVVRWGVVLVSADELDEKRMLFEGPTVHVYSVGPTPIKDPEILLSSTFGLREKNDYIQSSLGTIVGEALVAAQSKPVVQPSEKKPMLKNEVEPVKKDLAKGPTKQDAAKPVGKEPTPPKRQKQSGSRSKRRTIASDSEEEEEIEAGPISRKPPLQQTSSMVRADDQAAMEVIMGMDVDIDEEDEPIVKAKPATREEGERKRKRRRVKKSKTEKDSKGYLVTKDYWTDESFSGSETDTEGGTERARASWKPTPSRSKEVSRTSSSASAVGSSRPGSKGPTKKAPMGQSTLAGFFKKK</sequence>
<dbReference type="Pfam" id="PF09507">
    <property type="entry name" value="CDC27"/>
    <property type="match status" value="1"/>
</dbReference>
<dbReference type="GO" id="GO:1904161">
    <property type="term" value="P:DNA synthesis involved in UV-damage excision repair"/>
    <property type="evidence" value="ECO:0007669"/>
    <property type="project" value="TreeGrafter"/>
</dbReference>
<gene>
    <name evidence="6" type="ORF">CspeluHIS016_0502430</name>
</gene>
<evidence type="ECO:0000256" key="3">
    <source>
        <dbReference type="ARBA" id="ARBA00022705"/>
    </source>
</evidence>
<keyword evidence="3" id="KW-0235">DNA replication</keyword>
<evidence type="ECO:0000256" key="5">
    <source>
        <dbReference type="SAM" id="MobiDB-lite"/>
    </source>
</evidence>
<evidence type="ECO:0000256" key="2">
    <source>
        <dbReference type="ARBA" id="ARBA00017589"/>
    </source>
</evidence>
<dbReference type="GO" id="GO:0006271">
    <property type="term" value="P:DNA strand elongation involved in DNA replication"/>
    <property type="evidence" value="ECO:0007669"/>
    <property type="project" value="TreeGrafter"/>
</dbReference>
<feature type="compositionally biased region" description="Basic residues" evidence="5">
    <location>
        <begin position="188"/>
        <end position="201"/>
    </location>
</feature>
<dbReference type="GO" id="GO:0003887">
    <property type="term" value="F:DNA-directed DNA polymerase activity"/>
    <property type="evidence" value="ECO:0007669"/>
    <property type="project" value="TreeGrafter"/>
</dbReference>
<comment type="subcellular location">
    <subcellularLocation>
        <location evidence="1">Nucleus</location>
    </subcellularLocation>
</comment>